<organism evidence="1 2">
    <name type="scientific">Hoylesella enoeca</name>
    <dbReference type="NCBI Taxonomy" id="76123"/>
    <lineage>
        <taxon>Bacteria</taxon>
        <taxon>Pseudomonadati</taxon>
        <taxon>Bacteroidota</taxon>
        <taxon>Bacteroidia</taxon>
        <taxon>Bacteroidales</taxon>
        <taxon>Prevotellaceae</taxon>
        <taxon>Hoylesella</taxon>
    </lineage>
</organism>
<name>A0A0S2KNI8_9BACT</name>
<dbReference type="Proteomes" id="UP000056252">
    <property type="component" value="Chromosome"/>
</dbReference>
<sequence length="266" mass="29858">MCTLPVAISFISMPVRAQTDTIVGRKVITNARLVGIGATQILDTYLSPEKYTGTELRYISHTVREREGRRWSREMVHQGSIARADNRSGNGDEIAGRYQFGYGWHLNWYGLDGRLHLKAGGMIDADLGFIYNTRNGNNPSQAIAALNLTPSAAISYQFTVKRRAINVSLEAEIPLIGLRFSPNYGQSYYEIFSEGNYDRNIAPTFIGNAPSMRHLLAVDFPLLKTVCRIGYLGDFRQAHVNSLKSHIYTHAVVIGIVKKFKFIKIR</sequence>
<dbReference type="EMBL" id="CP013195">
    <property type="protein sequence ID" value="ALO49813.1"/>
    <property type="molecule type" value="Genomic_DNA"/>
</dbReference>
<dbReference type="InterPro" id="IPR016879">
    <property type="entry name" value="UCP028299"/>
</dbReference>
<reference evidence="2" key="1">
    <citation type="submission" date="2015-11" db="EMBL/GenBank/DDBJ databases">
        <authorList>
            <person name="Holder M.E."/>
            <person name="Ajami N.J."/>
            <person name="Petrosino J.F."/>
        </authorList>
    </citation>
    <scope>NUCLEOTIDE SEQUENCE [LARGE SCALE GENOMIC DNA]</scope>
    <source>
        <strain evidence="2">F0113</strain>
    </source>
</reference>
<keyword evidence="2" id="KW-1185">Reference proteome</keyword>
<evidence type="ECO:0000313" key="1">
    <source>
        <dbReference type="EMBL" id="ALO49813.1"/>
    </source>
</evidence>
<dbReference type="STRING" id="76123.AS203_02570"/>
<gene>
    <name evidence="1" type="ORF">AS203_02570</name>
</gene>
<evidence type="ECO:0008006" key="3">
    <source>
        <dbReference type="Google" id="ProtNLM"/>
    </source>
</evidence>
<accession>A0A0S2KNI8</accession>
<evidence type="ECO:0000313" key="2">
    <source>
        <dbReference type="Proteomes" id="UP000056252"/>
    </source>
</evidence>
<dbReference type="Pfam" id="PF11777">
    <property type="entry name" value="DUF3316"/>
    <property type="match status" value="1"/>
</dbReference>
<dbReference type="KEGG" id="peo:AS203_02570"/>
<protein>
    <recommendedName>
        <fullName evidence="3">DUF3316 domain-containing protein</fullName>
    </recommendedName>
</protein>
<dbReference type="AlphaFoldDB" id="A0A0S2KNI8"/>
<proteinExistence type="predicted"/>